<dbReference type="Proteomes" id="UP001195769">
    <property type="component" value="Unassembled WGS sequence"/>
</dbReference>
<dbReference type="EMBL" id="JABBWK010000006">
    <property type="protein sequence ID" value="KAG1905757.1"/>
    <property type="molecule type" value="Genomic_DNA"/>
</dbReference>
<evidence type="ECO:0000256" key="1">
    <source>
        <dbReference type="SAM" id="MobiDB-lite"/>
    </source>
</evidence>
<reference evidence="2" key="1">
    <citation type="journal article" date="2020" name="New Phytol.">
        <title>Comparative genomics reveals dynamic genome evolution in host specialist ectomycorrhizal fungi.</title>
        <authorList>
            <person name="Lofgren L.A."/>
            <person name="Nguyen N.H."/>
            <person name="Vilgalys R."/>
            <person name="Ruytinx J."/>
            <person name="Liao H.L."/>
            <person name="Branco S."/>
            <person name="Kuo A."/>
            <person name="LaButti K."/>
            <person name="Lipzen A."/>
            <person name="Andreopoulos W."/>
            <person name="Pangilinan J."/>
            <person name="Riley R."/>
            <person name="Hundley H."/>
            <person name="Na H."/>
            <person name="Barry K."/>
            <person name="Grigoriev I.V."/>
            <person name="Stajich J.E."/>
            <person name="Kennedy P.G."/>
        </authorList>
    </citation>
    <scope>NUCLEOTIDE SEQUENCE</scope>
    <source>
        <strain evidence="2">FC203</strain>
    </source>
</reference>
<dbReference type="GeneID" id="64660516"/>
<evidence type="ECO:0000313" key="3">
    <source>
        <dbReference type="Proteomes" id="UP001195769"/>
    </source>
</evidence>
<dbReference type="RefSeq" id="XP_041231332.1">
    <property type="nucleotide sequence ID" value="XM_041366218.1"/>
</dbReference>
<keyword evidence="3" id="KW-1185">Reference proteome</keyword>
<accession>A0AAD4HR56</accession>
<gene>
    <name evidence="2" type="ORF">F5891DRAFT_1182817</name>
</gene>
<comment type="caution">
    <text evidence="2">The sequence shown here is derived from an EMBL/GenBank/DDBJ whole genome shotgun (WGS) entry which is preliminary data.</text>
</comment>
<organism evidence="2 3">
    <name type="scientific">Suillus fuscotomentosus</name>
    <dbReference type="NCBI Taxonomy" id="1912939"/>
    <lineage>
        <taxon>Eukaryota</taxon>
        <taxon>Fungi</taxon>
        <taxon>Dikarya</taxon>
        <taxon>Basidiomycota</taxon>
        <taxon>Agaricomycotina</taxon>
        <taxon>Agaricomycetes</taxon>
        <taxon>Agaricomycetidae</taxon>
        <taxon>Boletales</taxon>
        <taxon>Suillineae</taxon>
        <taxon>Suillaceae</taxon>
        <taxon>Suillus</taxon>
    </lineage>
</organism>
<sequence>MMGLAATSVNKGVLQVTSATWPPYHFSPSSSPSYASGSYFSTDYPLTGSSGLFPSLIPLLSHQYCPYFENVSDFEDIRLRSHVTCASLISADSSSPVSVATPDPSGYVTNGAGSTSIIQVWNHSRYKWRGVQLGYLITVVKGQPVLLKSPNITDCADLDGCIQRINDSPPNIHTHLAAERAAVHADLHNHNNALPDPNNIVFHPHVKLSTSPSELEVEALLLSKGKGKAKCPADRFPSALSNQSFQAKPSPTYLAYSIPSFGTPSPLPKPKWLVHHCGPSFSTPSPPPKPKWLTSRHRSPHSPTTSVESGSPPTRQKPLHWATARPSTGSSTAHAHVSLGMLSNSININDDVKVWPGDFYACDIAKGFTHCRAVGKHCQGVSAVFQKMFSVPYVSTIFHVHRKRWEDAPATVTDRFIKAGRTEAGLWSKFMAETRS</sequence>
<protein>
    <submittedName>
        <fullName evidence="2">Uncharacterized protein</fullName>
    </submittedName>
</protein>
<dbReference type="AlphaFoldDB" id="A0AAD4HR56"/>
<evidence type="ECO:0000313" key="2">
    <source>
        <dbReference type="EMBL" id="KAG1905757.1"/>
    </source>
</evidence>
<feature type="compositionally biased region" description="Polar residues" evidence="1">
    <location>
        <begin position="301"/>
        <end position="314"/>
    </location>
</feature>
<name>A0AAD4HR56_9AGAM</name>
<proteinExistence type="predicted"/>
<feature type="region of interest" description="Disordered" evidence="1">
    <location>
        <begin position="282"/>
        <end position="328"/>
    </location>
</feature>